<dbReference type="AlphaFoldDB" id="F2NX76"/>
<keyword evidence="3" id="KW-1185">Reference proteome</keyword>
<evidence type="ECO:0000313" key="2">
    <source>
        <dbReference type="EMBL" id="AEB13689.1"/>
    </source>
</evidence>
<dbReference type="InterPro" id="IPR012433">
    <property type="entry name" value="Imm11"/>
</dbReference>
<dbReference type="EMBL" id="CP002631">
    <property type="protein sequence ID" value="AEB13689.1"/>
    <property type="molecule type" value="Genomic_DNA"/>
</dbReference>
<proteinExistence type="predicted"/>
<accession>F2NX76</accession>
<evidence type="ECO:0000313" key="3">
    <source>
        <dbReference type="Proteomes" id="UP000006852"/>
    </source>
</evidence>
<protein>
    <recommendedName>
        <fullName evidence="1">Immunity MXAN-0049 protein domain-containing protein</fullName>
    </recommendedName>
</protein>
<gene>
    <name evidence="2" type="ordered locus">Tresu_0754</name>
</gene>
<dbReference type="Pfam" id="PF07791">
    <property type="entry name" value="Imm11"/>
    <property type="match status" value="1"/>
</dbReference>
<dbReference type="Proteomes" id="UP000006852">
    <property type="component" value="Chromosome"/>
</dbReference>
<evidence type="ECO:0000259" key="1">
    <source>
        <dbReference type="Pfam" id="PF07791"/>
    </source>
</evidence>
<feature type="domain" description="Immunity MXAN-0049 protein" evidence="1">
    <location>
        <begin position="63"/>
        <end position="180"/>
    </location>
</feature>
<dbReference type="KEGG" id="tsu:Tresu_0754"/>
<dbReference type="HOGENOM" id="CLU_1467612_0_0_12"/>
<dbReference type="GeneID" id="302997938"/>
<reference evidence="2 3" key="1">
    <citation type="journal article" date="2011" name="Stand. Genomic Sci.">
        <title>Complete genome sequence of Treponema succinifaciens type strain (6091).</title>
        <authorList>
            <person name="Han C."/>
            <person name="Gronow S."/>
            <person name="Teshima H."/>
            <person name="Lapidus A."/>
            <person name="Nolan M."/>
            <person name="Lucas S."/>
            <person name="Hammon N."/>
            <person name="Deshpande S."/>
            <person name="Cheng J.F."/>
            <person name="Zeytun A."/>
            <person name="Tapia R."/>
            <person name="Goodwin L."/>
            <person name="Pitluck S."/>
            <person name="Liolios K."/>
            <person name="Pagani I."/>
            <person name="Ivanova N."/>
            <person name="Mavromatis K."/>
            <person name="Mikhailova N."/>
            <person name="Huntemann M."/>
            <person name="Pati A."/>
            <person name="Chen A."/>
            <person name="Palaniappan K."/>
            <person name="Land M."/>
            <person name="Hauser L."/>
            <person name="Brambilla E.M."/>
            <person name="Rohde M."/>
            <person name="Goker M."/>
            <person name="Woyke T."/>
            <person name="Bristow J."/>
            <person name="Eisen J.A."/>
            <person name="Markowitz V."/>
            <person name="Hugenholtz P."/>
            <person name="Kyrpides N.C."/>
            <person name="Klenk H.P."/>
            <person name="Detter J.C."/>
        </authorList>
    </citation>
    <scope>NUCLEOTIDE SEQUENCE [LARGE SCALE GENOMIC DNA]</scope>
    <source>
        <strain evidence="3">ATCC 33096 / DSM 2489 / 6091</strain>
    </source>
</reference>
<organism evidence="2 3">
    <name type="scientific">Treponema succinifaciens (strain ATCC 33096 / DSM 2489 / 6091)</name>
    <dbReference type="NCBI Taxonomy" id="869209"/>
    <lineage>
        <taxon>Bacteria</taxon>
        <taxon>Pseudomonadati</taxon>
        <taxon>Spirochaetota</taxon>
        <taxon>Spirochaetia</taxon>
        <taxon>Spirochaetales</taxon>
        <taxon>Treponemataceae</taxon>
        <taxon>Treponema</taxon>
    </lineage>
</organism>
<dbReference type="STRING" id="869209.Tresu_0754"/>
<reference evidence="3" key="2">
    <citation type="submission" date="2011-04" db="EMBL/GenBank/DDBJ databases">
        <title>The complete genome of chromosome of Treponema succinifaciens DSM 2489.</title>
        <authorList>
            <person name="Lucas S."/>
            <person name="Copeland A."/>
            <person name="Lapidus A."/>
            <person name="Bruce D."/>
            <person name="Goodwin L."/>
            <person name="Pitluck S."/>
            <person name="Peters L."/>
            <person name="Kyrpides N."/>
            <person name="Mavromatis K."/>
            <person name="Ivanova N."/>
            <person name="Ovchinnikova G."/>
            <person name="Teshima H."/>
            <person name="Detter J.C."/>
            <person name="Tapia R."/>
            <person name="Han C."/>
            <person name="Land M."/>
            <person name="Hauser L."/>
            <person name="Markowitz V."/>
            <person name="Cheng J.-F."/>
            <person name="Hugenholtz P."/>
            <person name="Woyke T."/>
            <person name="Wu D."/>
            <person name="Gronow S."/>
            <person name="Wellnitz S."/>
            <person name="Brambilla E."/>
            <person name="Klenk H.-P."/>
            <person name="Eisen J.A."/>
        </authorList>
    </citation>
    <scope>NUCLEOTIDE SEQUENCE [LARGE SCALE GENOMIC DNA]</scope>
    <source>
        <strain evidence="3">ATCC 33096 / DSM 2489 / 6091</strain>
    </source>
</reference>
<dbReference type="RefSeq" id="WP_013700987.1">
    <property type="nucleotide sequence ID" value="NC_015385.1"/>
</dbReference>
<sequence>MKYYSFAPCGIETTKFCEPEVFGEWEDEFLKGNYWKDRSLKLPITMSVANKYNPGDYPLADSHLVSQKLLNIIKQLNKDLEVLPTQLFYKAKEPIWDTYYTILFPEYDAFNFKKSEYDTGIDGEGVCLIDKLFLSKEKLFLVDKTNNIFVLKETKLDVICTEIAKNMIESAGIKDVRFTELPIE</sequence>
<name>F2NX76_TRES6</name>